<evidence type="ECO:0000313" key="2">
    <source>
        <dbReference type="EnsemblMetazoa" id="ACHR006732-PA"/>
    </source>
</evidence>
<organism evidence="2 3">
    <name type="scientific">Anopheles christyi</name>
    <dbReference type="NCBI Taxonomy" id="43041"/>
    <lineage>
        <taxon>Eukaryota</taxon>
        <taxon>Metazoa</taxon>
        <taxon>Ecdysozoa</taxon>
        <taxon>Arthropoda</taxon>
        <taxon>Hexapoda</taxon>
        <taxon>Insecta</taxon>
        <taxon>Pterygota</taxon>
        <taxon>Neoptera</taxon>
        <taxon>Endopterygota</taxon>
        <taxon>Diptera</taxon>
        <taxon>Nematocera</taxon>
        <taxon>Culicoidea</taxon>
        <taxon>Culicidae</taxon>
        <taxon>Anophelinae</taxon>
        <taxon>Anopheles</taxon>
    </lineage>
</organism>
<dbReference type="Proteomes" id="UP000075881">
    <property type="component" value="Unassembled WGS sequence"/>
</dbReference>
<feature type="compositionally biased region" description="Polar residues" evidence="1">
    <location>
        <begin position="218"/>
        <end position="242"/>
    </location>
</feature>
<accession>A0A182K7J7</accession>
<dbReference type="AlphaFoldDB" id="A0A182K7J7"/>
<proteinExistence type="predicted"/>
<evidence type="ECO:0000313" key="3">
    <source>
        <dbReference type="Proteomes" id="UP000075881"/>
    </source>
</evidence>
<reference evidence="2" key="2">
    <citation type="submission" date="2020-05" db="UniProtKB">
        <authorList>
            <consortium name="EnsemblMetazoa"/>
        </authorList>
    </citation>
    <scope>IDENTIFICATION</scope>
    <source>
        <strain evidence="2">ACHKN1017</strain>
    </source>
</reference>
<protein>
    <submittedName>
        <fullName evidence="2">Uncharacterized protein</fullName>
    </submittedName>
</protein>
<feature type="compositionally biased region" description="Acidic residues" evidence="1">
    <location>
        <begin position="154"/>
        <end position="168"/>
    </location>
</feature>
<evidence type="ECO:0000256" key="1">
    <source>
        <dbReference type="SAM" id="MobiDB-lite"/>
    </source>
</evidence>
<name>A0A182K7J7_9DIPT</name>
<feature type="region of interest" description="Disordered" evidence="1">
    <location>
        <begin position="213"/>
        <end position="242"/>
    </location>
</feature>
<reference evidence="3" key="1">
    <citation type="submission" date="2013-03" db="EMBL/GenBank/DDBJ databases">
        <title>The Genome Sequence of Anopheles christyi ACHKN1017.</title>
        <authorList>
            <consortium name="The Broad Institute Genomics Platform"/>
            <person name="Neafsey D.E."/>
            <person name="Besansky N."/>
            <person name="Walker B."/>
            <person name="Young S.K."/>
            <person name="Zeng Q."/>
            <person name="Gargeya S."/>
            <person name="Fitzgerald M."/>
            <person name="Haas B."/>
            <person name="Abouelleil A."/>
            <person name="Allen A.W."/>
            <person name="Alvarado L."/>
            <person name="Arachchi H.M."/>
            <person name="Berlin A.M."/>
            <person name="Chapman S.B."/>
            <person name="Gainer-Dewar J."/>
            <person name="Goldberg J."/>
            <person name="Griggs A."/>
            <person name="Gujja S."/>
            <person name="Hansen M."/>
            <person name="Howarth C."/>
            <person name="Imamovic A."/>
            <person name="Ireland A."/>
            <person name="Larimer J."/>
            <person name="McCowan C."/>
            <person name="Murphy C."/>
            <person name="Pearson M."/>
            <person name="Poon T.W."/>
            <person name="Priest M."/>
            <person name="Roberts A."/>
            <person name="Saif S."/>
            <person name="Shea T."/>
            <person name="Sisk P."/>
            <person name="Sykes S."/>
            <person name="Wortman J."/>
            <person name="Nusbaum C."/>
            <person name="Birren B."/>
        </authorList>
    </citation>
    <scope>NUCLEOTIDE SEQUENCE [LARGE SCALE GENOMIC DNA]</scope>
    <source>
        <strain evidence="3">ACHKN1017</strain>
    </source>
</reference>
<keyword evidence="3" id="KW-1185">Reference proteome</keyword>
<sequence>MSIVANSTVSKKCIICLQCATSMVPLDTTVDIDGVPTSCEIMYSKFTGLQYDPTTLTDEHLSLKLCLACLTQLNSCYLFQRQAIDNFYECFILSYEKLSTEEEASSHHEGNQQTNKLAEICPEFEDDDAVWEDDKKYYDENFVVNNQSPSPEAESFEAVELETETEEVEERHHEEDTGSQNEKAVAENESKQPATSSCVECSKLADQPLACGGAVGQHPSSKQVDGTAEETTLSSSDSGGTMNTKLNRHRCDVCGLHFKQRIALTRHRLR</sequence>
<dbReference type="EnsemblMetazoa" id="ACHR006732-RA">
    <property type="protein sequence ID" value="ACHR006732-PA"/>
    <property type="gene ID" value="ACHR006732"/>
</dbReference>
<dbReference type="STRING" id="43041.A0A182K7J7"/>
<feature type="region of interest" description="Disordered" evidence="1">
    <location>
        <begin position="143"/>
        <end position="192"/>
    </location>
</feature>
<dbReference type="VEuPathDB" id="VectorBase:ACHR006732"/>